<dbReference type="eggNOG" id="COG3137">
    <property type="taxonomic scope" value="Bacteria"/>
</dbReference>
<dbReference type="KEGG" id="gph:GEMMAAP_17315"/>
<dbReference type="STRING" id="1379270.GEMMAAP_17315"/>
<feature type="chain" id="PRO_5007506963" description="DUF481 domain-containing protein" evidence="1">
    <location>
        <begin position="19"/>
        <end position="270"/>
    </location>
</feature>
<feature type="signal peptide" evidence="1">
    <location>
        <begin position="1"/>
        <end position="18"/>
    </location>
</feature>
<dbReference type="AlphaFoldDB" id="A0A143BLY2"/>
<accession>A0A143BLY2</accession>
<name>A0A143BLY2_9BACT</name>
<keyword evidence="3" id="KW-1185">Reference proteome</keyword>
<evidence type="ECO:0000313" key="2">
    <source>
        <dbReference type="EMBL" id="AMW06069.1"/>
    </source>
</evidence>
<gene>
    <name evidence="2" type="ORF">GEMMAAP_17315</name>
</gene>
<dbReference type="Proteomes" id="UP000076404">
    <property type="component" value="Chromosome"/>
</dbReference>
<evidence type="ECO:0000313" key="3">
    <source>
        <dbReference type="Proteomes" id="UP000076404"/>
    </source>
</evidence>
<dbReference type="InterPro" id="IPR007433">
    <property type="entry name" value="DUF481"/>
</dbReference>
<evidence type="ECO:0008006" key="4">
    <source>
        <dbReference type="Google" id="ProtNLM"/>
    </source>
</evidence>
<evidence type="ECO:0000256" key="1">
    <source>
        <dbReference type="SAM" id="SignalP"/>
    </source>
</evidence>
<sequence>MLGRGSLSLALSPWLAMAQPAQSAAAASAASAAKPAAKPASPAPKKKKVEFTGSMGFSQTNGNANAMAANVTNKVKYSLAGWSFQQDLAFFYGEANAKVNTNFWNGGLRGERVVAERVSLFLASRYDRNVVQGVANRYQQGFGVTVKAVEDHANKLNVAVGGSLFQQQLTAGSTAKVSRAFPAARAAIDYRRKLTDLAYVQQTAEYLPAIGDTATSYFVNTESSVVAPISKSVGLKVGYVIRYNSEPPIRNNIQLRAMDTFFSSGLTLTF</sequence>
<reference evidence="2 3" key="2">
    <citation type="journal article" date="2016" name="Environ. Microbiol. Rep.">
        <title>Metagenomic evidence for the presence of phototrophic Gemmatimonadetes bacteria in diverse environments.</title>
        <authorList>
            <person name="Zeng Y."/>
            <person name="Baumbach J."/>
            <person name="Barbosa E.G."/>
            <person name="Azevedo V."/>
            <person name="Zhang C."/>
            <person name="Koblizek M."/>
        </authorList>
    </citation>
    <scope>NUCLEOTIDE SEQUENCE [LARGE SCALE GENOMIC DNA]</scope>
    <source>
        <strain evidence="2 3">AP64</strain>
    </source>
</reference>
<reference evidence="2 3" key="1">
    <citation type="journal article" date="2014" name="Proc. Natl. Acad. Sci. U.S.A.">
        <title>Functional type 2 photosynthetic reaction centers found in the rare bacterial phylum Gemmatimonadetes.</title>
        <authorList>
            <person name="Zeng Y."/>
            <person name="Feng F."/>
            <person name="Medova H."/>
            <person name="Dean J."/>
            <person name="Koblizek M."/>
        </authorList>
    </citation>
    <scope>NUCLEOTIDE SEQUENCE [LARGE SCALE GENOMIC DNA]</scope>
    <source>
        <strain evidence="2 3">AP64</strain>
    </source>
</reference>
<organism evidence="2 3">
    <name type="scientific">Gemmatimonas phototrophica</name>
    <dbReference type="NCBI Taxonomy" id="1379270"/>
    <lineage>
        <taxon>Bacteria</taxon>
        <taxon>Pseudomonadati</taxon>
        <taxon>Gemmatimonadota</taxon>
        <taxon>Gemmatimonadia</taxon>
        <taxon>Gemmatimonadales</taxon>
        <taxon>Gemmatimonadaceae</taxon>
        <taxon>Gemmatimonas</taxon>
    </lineage>
</organism>
<proteinExistence type="predicted"/>
<dbReference type="EMBL" id="CP011454">
    <property type="protein sequence ID" value="AMW06069.1"/>
    <property type="molecule type" value="Genomic_DNA"/>
</dbReference>
<protein>
    <recommendedName>
        <fullName evidence="4">DUF481 domain-containing protein</fullName>
    </recommendedName>
</protein>
<keyword evidence="1" id="KW-0732">Signal</keyword>
<dbReference type="Pfam" id="PF04338">
    <property type="entry name" value="DUF481"/>
    <property type="match status" value="1"/>
</dbReference>